<feature type="region of interest" description="Disordered" evidence="1">
    <location>
        <begin position="117"/>
        <end position="146"/>
    </location>
</feature>
<dbReference type="AlphaFoldDB" id="F7GGI3"/>
<feature type="signal peptide" evidence="2">
    <location>
        <begin position="1"/>
        <end position="26"/>
    </location>
</feature>
<accession>F7GGI3</accession>
<dbReference type="InterPro" id="IPR016068">
    <property type="entry name" value="Translin_N"/>
</dbReference>
<proteinExistence type="predicted"/>
<dbReference type="STRING" id="9483.ENSCJAP00000015697"/>
<organism evidence="3 4">
    <name type="scientific">Callithrix jacchus</name>
    <name type="common">White-tufted-ear marmoset</name>
    <name type="synonym">Simia Jacchus</name>
    <dbReference type="NCBI Taxonomy" id="9483"/>
    <lineage>
        <taxon>Eukaryota</taxon>
        <taxon>Metazoa</taxon>
        <taxon>Chordata</taxon>
        <taxon>Craniata</taxon>
        <taxon>Vertebrata</taxon>
        <taxon>Euteleostomi</taxon>
        <taxon>Mammalia</taxon>
        <taxon>Eutheria</taxon>
        <taxon>Euarchontoglires</taxon>
        <taxon>Primates</taxon>
        <taxon>Haplorrhini</taxon>
        <taxon>Platyrrhini</taxon>
        <taxon>Cebidae</taxon>
        <taxon>Callitrichinae</taxon>
        <taxon>Callithrix</taxon>
        <taxon>Callithrix</taxon>
    </lineage>
</organism>
<reference evidence="3" key="2">
    <citation type="submission" date="2025-08" db="UniProtKB">
        <authorList>
            <consortium name="Ensembl"/>
        </authorList>
    </citation>
    <scope>IDENTIFICATION</scope>
</reference>
<dbReference type="InParanoid" id="F7GGI3"/>
<keyword evidence="2" id="KW-0732">Signal</keyword>
<protein>
    <submittedName>
        <fullName evidence="3">Uncharacterized protein</fullName>
    </submittedName>
</protein>
<evidence type="ECO:0000256" key="2">
    <source>
        <dbReference type="SAM" id="SignalP"/>
    </source>
</evidence>
<dbReference type="GeneTree" id="ENSGT01100000265985"/>
<evidence type="ECO:0000256" key="1">
    <source>
        <dbReference type="SAM" id="MobiDB-lite"/>
    </source>
</evidence>
<dbReference type="Gene3D" id="1.20.58.190">
    <property type="entry name" value="Translin, domain 1"/>
    <property type="match status" value="1"/>
</dbReference>
<dbReference type="SUPFAM" id="SSF74784">
    <property type="entry name" value="Translin"/>
    <property type="match status" value="1"/>
</dbReference>
<evidence type="ECO:0000313" key="3">
    <source>
        <dbReference type="Ensembl" id="ENSCJAP00000015697.4"/>
    </source>
</evidence>
<dbReference type="Bgee" id="ENSCJAG00000047222">
    <property type="expression patterns" value="Expressed in cerebellum and 6 other cell types or tissues"/>
</dbReference>
<dbReference type="eggNOG" id="KOG3067">
    <property type="taxonomic scope" value="Eukaryota"/>
</dbReference>
<name>F7GGI3_CALJA</name>
<keyword evidence="4" id="KW-1185">Reference proteome</keyword>
<dbReference type="HOGENOM" id="CLU_079179_3_0_1"/>
<reference evidence="3" key="3">
    <citation type="submission" date="2025-09" db="UniProtKB">
        <authorList>
            <consortium name="Ensembl"/>
        </authorList>
    </citation>
    <scope>IDENTIFICATION</scope>
</reference>
<dbReference type="InterPro" id="IPR036081">
    <property type="entry name" value="Translin_sf"/>
</dbReference>
<feature type="compositionally biased region" description="Basic and acidic residues" evidence="1">
    <location>
        <begin position="132"/>
        <end position="141"/>
    </location>
</feature>
<evidence type="ECO:0000313" key="4">
    <source>
        <dbReference type="Proteomes" id="UP000008225"/>
    </source>
</evidence>
<feature type="chain" id="PRO_5035158527" evidence="2">
    <location>
        <begin position="27"/>
        <end position="264"/>
    </location>
</feature>
<feature type="compositionally biased region" description="Low complexity" evidence="1">
    <location>
        <begin position="117"/>
        <end position="131"/>
    </location>
</feature>
<sequence>MHCPPIFSRRLQSLCILLHLFFCAYAFVVKYFPPSAVVYEINKYIQAEQLRLVAPPPSPYPPSLRLTCSEGPLSKLFLAMPVLRLKPRPLSPSSALWTPAFIPKAAGGVSGSEAGSVLGSAAGSQSSGAPRASEDPSDGRGVRPGVRGDNGGCRGCCDRFRWLFPESSSLAALATLADCCAASAMSVSEIFVELQGFLAQEQDIQEEIRKAVQSLEQAAPEILTLLQGIHQGAGFQDNFMSTGGLYCSAWSSWQHLLCIWKQKH</sequence>
<dbReference type="GO" id="GO:0043565">
    <property type="term" value="F:sequence-specific DNA binding"/>
    <property type="evidence" value="ECO:0007669"/>
    <property type="project" value="InterPro"/>
</dbReference>
<dbReference type="Ensembl" id="ENSCJAT00000016584.5">
    <property type="protein sequence ID" value="ENSCJAP00000015697.4"/>
    <property type="gene ID" value="ENSCJAG00000047222.3"/>
</dbReference>
<dbReference type="Proteomes" id="UP000008225">
    <property type="component" value="Chromosome 6"/>
</dbReference>
<reference evidence="3" key="1">
    <citation type="submission" date="2009-03" db="EMBL/GenBank/DDBJ databases">
        <authorList>
            <person name="Warren W."/>
            <person name="Ye L."/>
            <person name="Minx P."/>
            <person name="Worley K."/>
            <person name="Gibbs R."/>
            <person name="Wilson R.K."/>
        </authorList>
    </citation>
    <scope>NUCLEOTIDE SEQUENCE [LARGE SCALE GENOMIC DNA]</scope>
</reference>